<dbReference type="HAMAP" id="MF_01965">
    <property type="entry name" value="NADHX_dehydratase"/>
    <property type="match status" value="1"/>
</dbReference>
<evidence type="ECO:0000256" key="5">
    <source>
        <dbReference type="ARBA" id="ARBA00023239"/>
    </source>
</evidence>
<evidence type="ECO:0000256" key="2">
    <source>
        <dbReference type="ARBA" id="ARBA00022840"/>
    </source>
</evidence>
<evidence type="ECO:0000259" key="6">
    <source>
        <dbReference type="PROSITE" id="PS51383"/>
    </source>
</evidence>
<evidence type="ECO:0000256" key="4">
    <source>
        <dbReference type="ARBA" id="ARBA00023027"/>
    </source>
</evidence>
<reference evidence="7" key="1">
    <citation type="journal article" date="2014" name="Front. Microbiol.">
        <title>High frequency of phylogenetically diverse reductive dehalogenase-homologous genes in deep subseafloor sedimentary metagenomes.</title>
        <authorList>
            <person name="Kawai M."/>
            <person name="Futagami T."/>
            <person name="Toyoda A."/>
            <person name="Takaki Y."/>
            <person name="Nishi S."/>
            <person name="Hori S."/>
            <person name="Arai W."/>
            <person name="Tsubouchi T."/>
            <person name="Morono Y."/>
            <person name="Uchiyama I."/>
            <person name="Ito T."/>
            <person name="Fujiyama A."/>
            <person name="Inagaki F."/>
            <person name="Takami H."/>
        </authorList>
    </citation>
    <scope>NUCLEOTIDE SEQUENCE</scope>
    <source>
        <strain evidence="7">Expedition CK06-06</strain>
    </source>
</reference>
<dbReference type="InterPro" id="IPR000631">
    <property type="entry name" value="CARKD"/>
</dbReference>
<keyword evidence="1" id="KW-0547">Nucleotide-binding</keyword>
<keyword evidence="5" id="KW-0456">Lyase</keyword>
<evidence type="ECO:0000256" key="1">
    <source>
        <dbReference type="ARBA" id="ARBA00022741"/>
    </source>
</evidence>
<dbReference type="NCBIfam" id="TIGR00196">
    <property type="entry name" value="yjeF_cterm"/>
    <property type="match status" value="1"/>
</dbReference>
<dbReference type="PANTHER" id="PTHR12592:SF0">
    <property type="entry name" value="ATP-DEPENDENT (S)-NAD(P)H-HYDRATE DEHYDRATASE"/>
    <property type="match status" value="1"/>
</dbReference>
<dbReference type="InterPro" id="IPR017953">
    <property type="entry name" value="Carbohydrate_kinase_pred_CS"/>
</dbReference>
<dbReference type="SUPFAM" id="SSF53613">
    <property type="entry name" value="Ribokinase-like"/>
    <property type="match status" value="1"/>
</dbReference>
<keyword evidence="3" id="KW-0521">NADP</keyword>
<keyword evidence="2" id="KW-0067">ATP-binding</keyword>
<dbReference type="CDD" id="cd01171">
    <property type="entry name" value="YXKO-related"/>
    <property type="match status" value="1"/>
</dbReference>
<proteinExistence type="inferred from homology"/>
<dbReference type="Pfam" id="PF01256">
    <property type="entry name" value="Carb_kinase"/>
    <property type="match status" value="1"/>
</dbReference>
<evidence type="ECO:0000256" key="3">
    <source>
        <dbReference type="ARBA" id="ARBA00022857"/>
    </source>
</evidence>
<comment type="caution">
    <text evidence="7">The sequence shown here is derived from an EMBL/GenBank/DDBJ whole genome shotgun (WGS) entry which is preliminary data.</text>
</comment>
<evidence type="ECO:0000313" key="7">
    <source>
        <dbReference type="EMBL" id="GAF92613.1"/>
    </source>
</evidence>
<dbReference type="EMBL" id="BARS01019592">
    <property type="protein sequence ID" value="GAF92613.1"/>
    <property type="molecule type" value="Genomic_DNA"/>
</dbReference>
<keyword evidence="4" id="KW-0520">NAD</keyword>
<gene>
    <name evidence="7" type="ORF">S01H1_31724</name>
</gene>
<dbReference type="PANTHER" id="PTHR12592">
    <property type="entry name" value="ATP-DEPENDENT (S)-NAD(P)H-HYDRATE DEHYDRATASE FAMILY MEMBER"/>
    <property type="match status" value="1"/>
</dbReference>
<protein>
    <recommendedName>
        <fullName evidence="6">YjeF C-terminal domain-containing protein</fullName>
    </recommendedName>
</protein>
<dbReference type="PROSITE" id="PS01050">
    <property type="entry name" value="YJEF_C_2"/>
    <property type="match status" value="1"/>
</dbReference>
<dbReference type="GO" id="GO:0110051">
    <property type="term" value="P:metabolite repair"/>
    <property type="evidence" value="ECO:0007669"/>
    <property type="project" value="TreeGrafter"/>
</dbReference>
<feature type="domain" description="YjeF C-terminal" evidence="6">
    <location>
        <begin position="1"/>
        <end position="234"/>
    </location>
</feature>
<accession>X0TGE4</accession>
<dbReference type="AlphaFoldDB" id="X0TGE4"/>
<dbReference type="PROSITE" id="PS51383">
    <property type="entry name" value="YJEF_C_3"/>
    <property type="match status" value="1"/>
</dbReference>
<dbReference type="InterPro" id="IPR029056">
    <property type="entry name" value="Ribokinase-like"/>
</dbReference>
<sequence>LLVIGGSNVFSGAPALAAMAALRTGVDLVSVAAPEKTATAISSMSPALITIKLKGKHLNSSNLPALKEHLESATAVVLGPGLGLHSETKEATKEIIEQLEEKGTPLLLDADGLKAFAEFKRKVELPVVLTPHAREYEILTGNKLPNDLRKRAEKIQKRARKLGATILLKGHVDVISNGMDVKFNFTGNPGMTVGGTGDVLSGVVGGFVGDGSGFVQGCGGRRVYQRCSRRFCGC</sequence>
<dbReference type="GO" id="GO:0016836">
    <property type="term" value="F:hydro-lyase activity"/>
    <property type="evidence" value="ECO:0007669"/>
    <property type="project" value="InterPro"/>
</dbReference>
<dbReference type="Gene3D" id="3.40.1190.20">
    <property type="match status" value="1"/>
</dbReference>
<organism evidence="7">
    <name type="scientific">marine sediment metagenome</name>
    <dbReference type="NCBI Taxonomy" id="412755"/>
    <lineage>
        <taxon>unclassified sequences</taxon>
        <taxon>metagenomes</taxon>
        <taxon>ecological metagenomes</taxon>
    </lineage>
</organism>
<feature type="non-terminal residue" evidence="7">
    <location>
        <position position="1"/>
    </location>
</feature>
<name>X0TGE4_9ZZZZ</name>
<dbReference type="GO" id="GO:0005524">
    <property type="term" value="F:ATP binding"/>
    <property type="evidence" value="ECO:0007669"/>
    <property type="project" value="UniProtKB-KW"/>
</dbReference>